<dbReference type="KEGG" id="rul:UC8_47620"/>
<dbReference type="AlphaFoldDB" id="A0A5B9QY15"/>
<dbReference type="OrthoDB" id="9982744at2"/>
<evidence type="ECO:0000313" key="2">
    <source>
        <dbReference type="Proteomes" id="UP000325286"/>
    </source>
</evidence>
<evidence type="ECO:0000313" key="1">
    <source>
        <dbReference type="EMBL" id="QEG42720.1"/>
    </source>
</evidence>
<dbReference type="PROSITE" id="PS51257">
    <property type="entry name" value="PROKAR_LIPOPROTEIN"/>
    <property type="match status" value="1"/>
</dbReference>
<dbReference type="EMBL" id="CP042914">
    <property type="protein sequence ID" value="QEG42720.1"/>
    <property type="molecule type" value="Genomic_DNA"/>
</dbReference>
<accession>A0A5B9QY15</accession>
<reference evidence="1 2" key="1">
    <citation type="submission" date="2019-08" db="EMBL/GenBank/DDBJ databases">
        <title>Deep-cultivation of Planctomycetes and their phenomic and genomic characterization uncovers novel biology.</title>
        <authorList>
            <person name="Wiegand S."/>
            <person name="Jogler M."/>
            <person name="Boedeker C."/>
            <person name="Pinto D."/>
            <person name="Vollmers J."/>
            <person name="Rivas-Marin E."/>
            <person name="Kohn T."/>
            <person name="Peeters S.H."/>
            <person name="Heuer A."/>
            <person name="Rast P."/>
            <person name="Oberbeckmann S."/>
            <person name="Bunk B."/>
            <person name="Jeske O."/>
            <person name="Meyerdierks A."/>
            <person name="Storesund J.E."/>
            <person name="Kallscheuer N."/>
            <person name="Luecker S."/>
            <person name="Lage O.M."/>
            <person name="Pohl T."/>
            <person name="Merkel B.J."/>
            <person name="Hornburger P."/>
            <person name="Mueller R.-W."/>
            <person name="Bruemmer F."/>
            <person name="Labrenz M."/>
            <person name="Spormann A.M."/>
            <person name="Op den Camp H."/>
            <person name="Overmann J."/>
            <person name="Amann R."/>
            <person name="Jetten M.S.M."/>
            <person name="Mascher T."/>
            <person name="Medema M.H."/>
            <person name="Devos D.P."/>
            <person name="Kaster A.-K."/>
            <person name="Ovreas L."/>
            <person name="Rohde M."/>
            <person name="Galperin M.Y."/>
            <person name="Jogler C."/>
        </authorList>
    </citation>
    <scope>NUCLEOTIDE SEQUENCE [LARGE SCALE GENOMIC DNA]</scope>
    <source>
        <strain evidence="1 2">UC8</strain>
    </source>
</reference>
<dbReference type="Proteomes" id="UP000325286">
    <property type="component" value="Chromosome"/>
</dbReference>
<sequence>MRIQRIIAVATRFVVDQADRTNTAVASVIACAFHLRHRQMYLGMPPAGGTPFSDGSLRGGLSPLGSERRTEWLGTDKRCLLLATASA</sequence>
<proteinExistence type="predicted"/>
<protein>
    <submittedName>
        <fullName evidence="1">Uncharacterized protein</fullName>
    </submittedName>
</protein>
<keyword evidence="2" id="KW-1185">Reference proteome</keyword>
<organism evidence="1 2">
    <name type="scientific">Roseimaritima ulvae</name>
    <dbReference type="NCBI Taxonomy" id="980254"/>
    <lineage>
        <taxon>Bacteria</taxon>
        <taxon>Pseudomonadati</taxon>
        <taxon>Planctomycetota</taxon>
        <taxon>Planctomycetia</taxon>
        <taxon>Pirellulales</taxon>
        <taxon>Pirellulaceae</taxon>
        <taxon>Roseimaritima</taxon>
    </lineage>
</organism>
<dbReference type="RefSeq" id="WP_068137766.1">
    <property type="nucleotide sequence ID" value="NZ_CP042914.1"/>
</dbReference>
<name>A0A5B9QY15_9BACT</name>
<gene>
    <name evidence="1" type="ORF">UC8_47620</name>
</gene>